<evidence type="ECO:0000313" key="3">
    <source>
        <dbReference type="Proteomes" id="UP000803844"/>
    </source>
</evidence>
<proteinExistence type="predicted"/>
<reference evidence="2" key="1">
    <citation type="journal article" date="2020" name="Phytopathology">
        <title>Genome sequence of the chestnut blight fungus Cryphonectria parasitica EP155: A fundamental resource for an archetypical invasive plant pathogen.</title>
        <authorList>
            <person name="Crouch J.A."/>
            <person name="Dawe A."/>
            <person name="Aerts A."/>
            <person name="Barry K."/>
            <person name="Churchill A.C.L."/>
            <person name="Grimwood J."/>
            <person name="Hillman B."/>
            <person name="Milgroom M.G."/>
            <person name="Pangilinan J."/>
            <person name="Smith M."/>
            <person name="Salamov A."/>
            <person name="Schmutz J."/>
            <person name="Yadav J."/>
            <person name="Grigoriev I.V."/>
            <person name="Nuss D."/>
        </authorList>
    </citation>
    <scope>NUCLEOTIDE SEQUENCE</scope>
    <source>
        <strain evidence="2">EP155</strain>
    </source>
</reference>
<feature type="domain" description="Heterokaryon incompatibility" evidence="1">
    <location>
        <begin position="121"/>
        <end position="216"/>
    </location>
</feature>
<dbReference type="PANTHER" id="PTHR33112">
    <property type="entry name" value="DOMAIN PROTEIN, PUTATIVE-RELATED"/>
    <property type="match status" value="1"/>
</dbReference>
<name>A0A9P5CK07_CRYP1</name>
<gene>
    <name evidence="2" type="ORF">M406DRAFT_72953</name>
</gene>
<dbReference type="PANTHER" id="PTHR33112:SF16">
    <property type="entry name" value="HETEROKARYON INCOMPATIBILITY DOMAIN-CONTAINING PROTEIN"/>
    <property type="match status" value="1"/>
</dbReference>
<dbReference type="Proteomes" id="UP000803844">
    <property type="component" value="Unassembled WGS sequence"/>
</dbReference>
<comment type="caution">
    <text evidence="2">The sequence shown here is derived from an EMBL/GenBank/DDBJ whole genome shotgun (WGS) entry which is preliminary data.</text>
</comment>
<keyword evidence="3" id="KW-1185">Reference proteome</keyword>
<evidence type="ECO:0000259" key="1">
    <source>
        <dbReference type="Pfam" id="PF06985"/>
    </source>
</evidence>
<dbReference type="EMBL" id="MU032352">
    <property type="protein sequence ID" value="KAF3760461.1"/>
    <property type="molecule type" value="Genomic_DNA"/>
</dbReference>
<sequence length="522" mass="58561">MLIGSDEVQHPSIFTSLPCKQITNKNIDFIKHSIELCTSSCHPLQQLKSFPTRLLDLGSVAESGCVRLIQTKDIPEADVPSLKYAALSYCWGNTIQPKTTPENLKKRTESISLKEMSAGQEDQARADWEQESEIMDMIYAQAYITICAASSPSCQVSFLQRETKPILRLGLRPASSDAFESSYLVTPCHTSMLAHGWFSADWDETIWHTRGWTFQERALSERLIVFGTHMIHFICSGFYSNETGYTDTCCANNRNAGGVTLPSSLSRPVSNEVRASVFGEFRGILRSVAEADFSRDRDRLPALAGIARRVHELTGSKYYAGCWEDNFHNDLPFFISCPPPLAAANPRDLDSELYFGPSWSFVSRNSGEPVRLAYHCGPFKPQYDWIQASTTPQGRTRFGEVSWGFLKVRTKVLLTSANLEMDEGRGGRFEAEVWLGGAEVFFDGQDLKAQCACVSNPHGDDMAWALISARLTGERRYLLGLLLRSTGRPREYYRIGLFKWGRFKDPGSNSPANWDTETIEII</sequence>
<dbReference type="Pfam" id="PF06985">
    <property type="entry name" value="HET"/>
    <property type="match status" value="1"/>
</dbReference>
<dbReference type="InterPro" id="IPR010730">
    <property type="entry name" value="HET"/>
</dbReference>
<evidence type="ECO:0000313" key="2">
    <source>
        <dbReference type="EMBL" id="KAF3760461.1"/>
    </source>
</evidence>
<dbReference type="GeneID" id="63842726"/>
<dbReference type="OrthoDB" id="2958217at2759"/>
<protein>
    <recommendedName>
        <fullName evidence="1">Heterokaryon incompatibility domain-containing protein</fullName>
    </recommendedName>
</protein>
<dbReference type="RefSeq" id="XP_040771440.1">
    <property type="nucleotide sequence ID" value="XM_040925597.1"/>
</dbReference>
<dbReference type="AlphaFoldDB" id="A0A9P5CK07"/>
<organism evidence="2 3">
    <name type="scientific">Cryphonectria parasitica (strain ATCC 38755 / EP155)</name>
    <dbReference type="NCBI Taxonomy" id="660469"/>
    <lineage>
        <taxon>Eukaryota</taxon>
        <taxon>Fungi</taxon>
        <taxon>Dikarya</taxon>
        <taxon>Ascomycota</taxon>
        <taxon>Pezizomycotina</taxon>
        <taxon>Sordariomycetes</taxon>
        <taxon>Sordariomycetidae</taxon>
        <taxon>Diaporthales</taxon>
        <taxon>Cryphonectriaceae</taxon>
        <taxon>Cryphonectria-Endothia species complex</taxon>
        <taxon>Cryphonectria</taxon>
    </lineage>
</organism>
<accession>A0A9P5CK07</accession>